<evidence type="ECO:0000313" key="1">
    <source>
        <dbReference type="EMBL" id="PPU54088.1"/>
    </source>
</evidence>
<accession>A0A2S7BXN9</accession>
<dbReference type="EMBL" id="MDEE01000044">
    <property type="protein sequence ID" value="PPU54088.1"/>
    <property type="molecule type" value="Genomic_DNA"/>
</dbReference>
<dbReference type="Proteomes" id="UP000238908">
    <property type="component" value="Unassembled WGS sequence"/>
</dbReference>
<protein>
    <submittedName>
        <fullName evidence="1">Uncharacterized protein</fullName>
    </submittedName>
</protein>
<organism evidence="1 2">
    <name type="scientific">Xanthomonas dyei</name>
    <dbReference type="NCBI Taxonomy" id="743699"/>
    <lineage>
        <taxon>Bacteria</taxon>
        <taxon>Pseudomonadati</taxon>
        <taxon>Pseudomonadota</taxon>
        <taxon>Gammaproteobacteria</taxon>
        <taxon>Lysobacterales</taxon>
        <taxon>Lysobacteraceae</taxon>
        <taxon>Xanthomonas</taxon>
    </lineage>
</organism>
<evidence type="ECO:0000313" key="2">
    <source>
        <dbReference type="Proteomes" id="UP000238908"/>
    </source>
</evidence>
<dbReference type="AlphaFoldDB" id="A0A2S7BXN9"/>
<gene>
    <name evidence="1" type="ORF">XdyCFBP7245_20095</name>
</gene>
<sequence length="241" mass="26614">MITNEFKAVHFNVGSSRVHRNGVDLANILGFNLDDNALIQLAGAPTGSTVTLVEKREWPEVDDGENVPSGVLLQVKNDHYFSQDLEVVIFLDGLVDVASLYIKLVMFLDIPERKGIAGHMIGVMVDGAASLPRAKRIRLWAAGGFLWKDYAAGSRWWGYVAWPKYGFDCFIPNATLDLISRFPNYPRGLGGCKKVSDVIRLPGGKDFWKLAGEGDYMDFTLAKNSVSMVFLNDFLSCGGDM</sequence>
<reference evidence="1 2" key="1">
    <citation type="submission" date="2016-08" db="EMBL/GenBank/DDBJ databases">
        <authorList>
            <person name="Seilhamer J.J."/>
        </authorList>
    </citation>
    <scope>NUCLEOTIDE SEQUENCE [LARGE SCALE GENOMIC DNA]</scope>
    <source>
        <strain evidence="1 2">CFBP7245</strain>
    </source>
</reference>
<comment type="caution">
    <text evidence="1">The sequence shown here is derived from an EMBL/GenBank/DDBJ whole genome shotgun (WGS) entry which is preliminary data.</text>
</comment>
<dbReference type="RefSeq" id="WP_104617207.1">
    <property type="nucleotide sequence ID" value="NZ_JBHLXZ010000043.1"/>
</dbReference>
<name>A0A2S7BXN9_9XANT</name>
<proteinExistence type="predicted"/>